<reference evidence="3 4" key="1">
    <citation type="submission" date="2018-11" db="EMBL/GenBank/DDBJ databases">
        <title>Complete genome sequencing of the Actinobacteria Serinibacter sp. K3-2.</title>
        <authorList>
            <person name="Rakitin A.L."/>
            <person name="Beletsky A.V."/>
            <person name="Mardanov A.V."/>
            <person name="Ravin N.V."/>
            <person name="Gromova A.S."/>
            <person name="Filippova S.N."/>
            <person name="Gal'Chenko V.F."/>
        </authorList>
    </citation>
    <scope>NUCLEOTIDE SEQUENCE [LARGE SCALE GENOMIC DNA]</scope>
    <source>
        <strain evidence="3 4">K3-2</strain>
    </source>
</reference>
<dbReference type="PANTHER" id="PTHR30023:SF0">
    <property type="entry name" value="PENICILLIN-SENSITIVE CARBOXYPEPTIDASE A"/>
    <property type="match status" value="1"/>
</dbReference>
<keyword evidence="3" id="KW-0121">Carboxypeptidase</keyword>
<dbReference type="EMBL" id="RHPJ01000001">
    <property type="protein sequence ID" value="TGO06491.1"/>
    <property type="molecule type" value="Genomic_DNA"/>
</dbReference>
<gene>
    <name evidence="3" type="ORF">SERN_0683</name>
</gene>
<dbReference type="InterPro" id="IPR012338">
    <property type="entry name" value="Beta-lactam/transpept-like"/>
</dbReference>
<dbReference type="GO" id="GO:0004185">
    <property type="term" value="F:serine-type carboxypeptidase activity"/>
    <property type="evidence" value="ECO:0007669"/>
    <property type="project" value="InterPro"/>
</dbReference>
<comment type="caution">
    <text evidence="3">The sequence shown here is derived from an EMBL/GenBank/DDBJ whole genome shotgun (WGS) entry which is preliminary data.</text>
</comment>
<sequence length="464" mass="45745">MGRKRRAVVVTSVVVALGAVGVGYVAADSAGLVPGPFTTAEPPPVPPPFPTPSPAGAIAVPRVLPSLDGAAPVPTAAGLQQALDALRSAPEVGAPPGVLVVDVATGETVTAADEQVARLPASTTKVLTAAAAVATLDLSATLPTTVRLDGADGLVLVGGGDIALAAGSGDPTAVVGRAGLGDLATATAAALAERGIASVTLRVDDTLFSGPSQAPGWSPIDLTGGFVAPVQPLGIEVGLIAGRDRRDTDPAESAGLVLADALRAQGIEVREGPTRGTAAEGAVELARVESATVGEVLDLAMADSDNTLTELLGRLVAIEAGEPATFDGATSSTLAVLAGLGLDVGGTTLSDSSGLSSENRISARLLADVLVLGATDPAMRELALSLPVSGLEGTLAGRDLDLGEVRAKTGTLPGVVSLAGYTVTADGRALAFVVMADAVPPAGSYAARLEVDEWVRALTACGCS</sequence>
<dbReference type="PRINTS" id="PR00922">
    <property type="entry name" value="DADACBPTASE3"/>
</dbReference>
<evidence type="ECO:0000313" key="4">
    <source>
        <dbReference type="Proteomes" id="UP000297318"/>
    </source>
</evidence>
<dbReference type="PANTHER" id="PTHR30023">
    <property type="entry name" value="D-ALANYL-D-ALANINE CARBOXYPEPTIDASE"/>
    <property type="match status" value="1"/>
</dbReference>
<comment type="similarity">
    <text evidence="1">Belongs to the peptidase S13 family.</text>
</comment>
<dbReference type="GO" id="GO:0000270">
    <property type="term" value="P:peptidoglycan metabolic process"/>
    <property type="evidence" value="ECO:0007669"/>
    <property type="project" value="TreeGrafter"/>
</dbReference>
<keyword evidence="2" id="KW-0378">Hydrolase</keyword>
<dbReference type="AlphaFoldDB" id="A0A4Z1EAR3"/>
<evidence type="ECO:0000313" key="3">
    <source>
        <dbReference type="EMBL" id="TGO06491.1"/>
    </source>
</evidence>
<evidence type="ECO:0000256" key="1">
    <source>
        <dbReference type="ARBA" id="ARBA00006096"/>
    </source>
</evidence>
<dbReference type="GO" id="GO:0006508">
    <property type="term" value="P:proteolysis"/>
    <property type="evidence" value="ECO:0007669"/>
    <property type="project" value="InterPro"/>
</dbReference>
<dbReference type="NCBIfam" id="TIGR00666">
    <property type="entry name" value="PBP4"/>
    <property type="match status" value="1"/>
</dbReference>
<dbReference type="OrthoDB" id="56883at2"/>
<dbReference type="Proteomes" id="UP000297318">
    <property type="component" value="Unassembled WGS sequence"/>
</dbReference>
<keyword evidence="3" id="KW-0645">Protease</keyword>
<evidence type="ECO:0000256" key="2">
    <source>
        <dbReference type="ARBA" id="ARBA00022801"/>
    </source>
</evidence>
<accession>A0A4Z1EAR3</accession>
<dbReference type="SUPFAM" id="SSF56601">
    <property type="entry name" value="beta-lactamase/transpeptidase-like"/>
    <property type="match status" value="1"/>
</dbReference>
<name>A0A4Z1EAR3_9MICO</name>
<proteinExistence type="inferred from homology"/>
<organism evidence="3 4">
    <name type="scientific">Serinibacter arcticus</name>
    <dbReference type="NCBI Taxonomy" id="1655435"/>
    <lineage>
        <taxon>Bacteria</taxon>
        <taxon>Bacillati</taxon>
        <taxon>Actinomycetota</taxon>
        <taxon>Actinomycetes</taxon>
        <taxon>Micrococcales</taxon>
        <taxon>Beutenbergiaceae</taxon>
        <taxon>Serinibacter</taxon>
    </lineage>
</organism>
<dbReference type="InterPro" id="IPR000667">
    <property type="entry name" value="Peptidase_S13"/>
</dbReference>
<protein>
    <submittedName>
        <fullName evidence="3">D-alanyl-D-alanine carboxypeptidase</fullName>
    </submittedName>
</protein>
<keyword evidence="4" id="KW-1185">Reference proteome</keyword>
<dbReference type="Pfam" id="PF02113">
    <property type="entry name" value="Peptidase_S13"/>
    <property type="match status" value="2"/>
</dbReference>
<dbReference type="RefSeq" id="WP_135848681.1">
    <property type="nucleotide sequence ID" value="NZ_RHPJ01000001.1"/>
</dbReference>
<dbReference type="Gene3D" id="3.40.710.10">
    <property type="entry name" value="DD-peptidase/beta-lactamase superfamily"/>
    <property type="match status" value="2"/>
</dbReference>